<accession>A0A8J7LKM6</accession>
<keyword evidence="1" id="KW-0479">Metal-binding</keyword>
<organism evidence="3 4">
    <name type="scientific">Halocynthiibacter styelae</name>
    <dbReference type="NCBI Taxonomy" id="2761955"/>
    <lineage>
        <taxon>Bacteria</taxon>
        <taxon>Pseudomonadati</taxon>
        <taxon>Pseudomonadota</taxon>
        <taxon>Alphaproteobacteria</taxon>
        <taxon>Rhodobacterales</taxon>
        <taxon>Paracoccaceae</taxon>
        <taxon>Halocynthiibacter</taxon>
    </lineage>
</organism>
<proteinExistence type="predicted"/>
<dbReference type="GO" id="GO:0018773">
    <property type="term" value="F:acetylpyruvate hydrolase activity"/>
    <property type="evidence" value="ECO:0007669"/>
    <property type="project" value="TreeGrafter"/>
</dbReference>
<protein>
    <submittedName>
        <fullName evidence="3">Fumarylacetoacetate hydrolase family protein</fullName>
    </submittedName>
</protein>
<evidence type="ECO:0000313" key="3">
    <source>
        <dbReference type="EMBL" id="MBI1494315.1"/>
    </source>
</evidence>
<reference evidence="3" key="1">
    <citation type="submission" date="2020-10" db="EMBL/GenBank/DDBJ databases">
        <title>Paenihalocynthiibacter styelae gen. nov., sp. nov., isolated from stalked sea squirt Styela clava.</title>
        <authorList>
            <person name="Kim Y.-O."/>
            <person name="Yoon J.-H."/>
        </authorList>
    </citation>
    <scope>NUCLEOTIDE SEQUENCE</scope>
    <source>
        <strain evidence="3">MYP1-1</strain>
    </source>
</reference>
<evidence type="ECO:0000256" key="1">
    <source>
        <dbReference type="ARBA" id="ARBA00022723"/>
    </source>
</evidence>
<keyword evidence="3" id="KW-0378">Hydrolase</keyword>
<sequence>MSDYVFDAPEQPSVAVAGRDTRFPVRRIFCVGKNYADHVREMGGDPKSDPPFFFTKPADALVADGATIPYPQMTKNLHHEAELVVAIGKGGIEITEADARDHIWGYATGNDLTRRDLQHEAKGAGRPWDMSKGFDNAAVCGAIVPVDQCDGIENAAIRAVVNGGIKQDSTTAEMIWSVPEIIAYLSRFVELKAGDLIFTGTPDGVGPLVSGDNCTIEVAGLPSATVAIA</sequence>
<dbReference type="AlphaFoldDB" id="A0A8J7LKM6"/>
<dbReference type="InterPro" id="IPR011234">
    <property type="entry name" value="Fumarylacetoacetase-like_C"/>
</dbReference>
<evidence type="ECO:0000259" key="2">
    <source>
        <dbReference type="Pfam" id="PF01557"/>
    </source>
</evidence>
<dbReference type="EMBL" id="JADCKQ010000008">
    <property type="protein sequence ID" value="MBI1494315.1"/>
    <property type="molecule type" value="Genomic_DNA"/>
</dbReference>
<gene>
    <name evidence="3" type="ORF">H1D41_11760</name>
</gene>
<dbReference type="PANTHER" id="PTHR11820">
    <property type="entry name" value="ACYLPYRUVASE"/>
    <property type="match status" value="1"/>
</dbReference>
<dbReference type="InterPro" id="IPR036663">
    <property type="entry name" value="Fumarylacetoacetase_C_sf"/>
</dbReference>
<dbReference type="RefSeq" id="WP_228849088.1">
    <property type="nucleotide sequence ID" value="NZ_JADCKQ010000008.1"/>
</dbReference>
<dbReference type="GO" id="GO:0046872">
    <property type="term" value="F:metal ion binding"/>
    <property type="evidence" value="ECO:0007669"/>
    <property type="project" value="UniProtKB-KW"/>
</dbReference>
<dbReference type="PANTHER" id="PTHR11820:SF90">
    <property type="entry name" value="FLUTATHIONE S-TRANSFERASE"/>
    <property type="match status" value="1"/>
</dbReference>
<dbReference type="Gene3D" id="3.90.850.10">
    <property type="entry name" value="Fumarylacetoacetase-like, C-terminal domain"/>
    <property type="match status" value="1"/>
</dbReference>
<dbReference type="Pfam" id="PF01557">
    <property type="entry name" value="FAA_hydrolase"/>
    <property type="match status" value="1"/>
</dbReference>
<feature type="domain" description="Fumarylacetoacetase-like C-terminal" evidence="2">
    <location>
        <begin position="28"/>
        <end position="225"/>
    </location>
</feature>
<evidence type="ECO:0000313" key="4">
    <source>
        <dbReference type="Proteomes" id="UP000640583"/>
    </source>
</evidence>
<keyword evidence="4" id="KW-1185">Reference proteome</keyword>
<name>A0A8J7LKM6_9RHOB</name>
<comment type="caution">
    <text evidence="3">The sequence shown here is derived from an EMBL/GenBank/DDBJ whole genome shotgun (WGS) entry which is preliminary data.</text>
</comment>
<dbReference type="Proteomes" id="UP000640583">
    <property type="component" value="Unassembled WGS sequence"/>
</dbReference>
<dbReference type="SUPFAM" id="SSF56529">
    <property type="entry name" value="FAH"/>
    <property type="match status" value="1"/>
</dbReference>